<dbReference type="Proteomes" id="UP001434737">
    <property type="component" value="Chromosome"/>
</dbReference>
<gene>
    <name evidence="1" type="ORF">V3I05_09940</name>
</gene>
<protein>
    <submittedName>
        <fullName evidence="1">Uncharacterized protein</fullName>
    </submittedName>
</protein>
<reference evidence="1 2" key="1">
    <citation type="submission" date="2024-02" db="EMBL/GenBank/DDBJ databases">
        <title>Genome and pathogenicity analysis of Helicobacter mastomyrinus isolated from mice.</title>
        <authorList>
            <person name="Zhu L."/>
        </authorList>
    </citation>
    <scope>NUCLEOTIDE SEQUENCE [LARGE SCALE GENOMIC DNA]</scope>
    <source>
        <strain evidence="1 2">Hm-17</strain>
    </source>
</reference>
<organism evidence="1 2">
    <name type="scientific">Helicobacter mastomyrinus</name>
    <dbReference type="NCBI Taxonomy" id="287948"/>
    <lineage>
        <taxon>Bacteria</taxon>
        <taxon>Pseudomonadati</taxon>
        <taxon>Campylobacterota</taxon>
        <taxon>Epsilonproteobacteria</taxon>
        <taxon>Campylobacterales</taxon>
        <taxon>Helicobacteraceae</taxon>
        <taxon>Helicobacter</taxon>
    </lineage>
</organism>
<dbReference type="Gene3D" id="3.90.550.10">
    <property type="entry name" value="Spore Coat Polysaccharide Biosynthesis Protein SpsA, Chain A"/>
    <property type="match status" value="1"/>
</dbReference>
<proteinExistence type="predicted"/>
<keyword evidence="2" id="KW-1185">Reference proteome</keyword>
<name>A0ABZ3F7D5_9HELI</name>
<dbReference type="RefSeq" id="WP_343353507.1">
    <property type="nucleotide sequence ID" value="NZ_CP145316.1"/>
</dbReference>
<dbReference type="InterPro" id="IPR029044">
    <property type="entry name" value="Nucleotide-diphossugar_trans"/>
</dbReference>
<dbReference type="EMBL" id="CP145316">
    <property type="protein sequence ID" value="XAM17991.1"/>
    <property type="molecule type" value="Genomic_DNA"/>
</dbReference>
<sequence length="141" mass="16784">MDSYRIQNPILLIVYKRIDTLQEIIKQLAKLKPSSIYIAANSHKNKEEEEQQVKEVRNFLESTIQWQCNIHRFYRESHLSAKLSISSGISWFFSHEKQGIILEDNCLPTLSFFRFCDELLEISGKRRGFYDKWLECARLRP</sequence>
<accession>A0ABZ3F7D5</accession>
<evidence type="ECO:0000313" key="1">
    <source>
        <dbReference type="EMBL" id="XAM17991.1"/>
    </source>
</evidence>
<evidence type="ECO:0000313" key="2">
    <source>
        <dbReference type="Proteomes" id="UP001434737"/>
    </source>
</evidence>